<dbReference type="GO" id="GO:0005524">
    <property type="term" value="F:ATP binding"/>
    <property type="evidence" value="ECO:0007669"/>
    <property type="project" value="InterPro"/>
</dbReference>
<keyword evidence="3" id="KW-1185">Reference proteome</keyword>
<dbReference type="InterPro" id="IPR038718">
    <property type="entry name" value="SNF2-like_sf"/>
</dbReference>
<dbReference type="InterPro" id="IPR027417">
    <property type="entry name" value="P-loop_NTPase"/>
</dbReference>
<evidence type="ECO:0000313" key="4">
    <source>
        <dbReference type="RefSeq" id="XP_010783276.1"/>
    </source>
</evidence>
<dbReference type="OrthoDB" id="448448at2759"/>
<dbReference type="Gene3D" id="3.40.50.10810">
    <property type="entry name" value="Tandem AAA-ATPase domain"/>
    <property type="match status" value="1"/>
</dbReference>
<sequence length="185" mass="21386">MLLMYEHKLSGILADEMGLGKTIQAIAFLAELYQMGIEGPHLIIVPASTLDNWVREMKLWCPSLKVVVYCGSLEDRRYLRHDLLDDKTEYNVIVTTYNMAIGNDNDRGLFRKLRLKYALFDEGHMLKNMNSLRYRHLMSINAEHRLLLTGTPLQNNLLELMSLLNFIMPSLFSSSTHQLSKMFSM</sequence>
<gene>
    <name evidence="4" type="primary">LOC104957353</name>
</gene>
<evidence type="ECO:0000259" key="2">
    <source>
        <dbReference type="PROSITE" id="PS51192"/>
    </source>
</evidence>
<feature type="non-terminal residue" evidence="4">
    <location>
        <position position="185"/>
    </location>
</feature>
<dbReference type="InterPro" id="IPR000330">
    <property type="entry name" value="SNF2_N"/>
</dbReference>
<evidence type="ECO:0000313" key="3">
    <source>
        <dbReference type="Proteomes" id="UP000504611"/>
    </source>
</evidence>
<name>A0A6I9PB31_9TELE</name>
<reference evidence="4" key="1">
    <citation type="submission" date="2025-08" db="UniProtKB">
        <authorList>
            <consortium name="RefSeq"/>
        </authorList>
    </citation>
    <scope>IDENTIFICATION</scope>
    <source>
        <tissue evidence="4">Muscle</tissue>
    </source>
</reference>
<dbReference type="GO" id="GO:0005694">
    <property type="term" value="C:chromosome"/>
    <property type="evidence" value="ECO:0007669"/>
    <property type="project" value="UniProtKB-ARBA"/>
</dbReference>
<dbReference type="SMART" id="SM00487">
    <property type="entry name" value="DEXDc"/>
    <property type="match status" value="1"/>
</dbReference>
<dbReference type="KEGG" id="ncc:104957353"/>
<dbReference type="Pfam" id="PF00176">
    <property type="entry name" value="SNF2-rel_dom"/>
    <property type="match status" value="1"/>
</dbReference>
<dbReference type="InterPro" id="IPR014001">
    <property type="entry name" value="Helicase_ATP-bd"/>
</dbReference>
<evidence type="ECO:0000256" key="1">
    <source>
        <dbReference type="ARBA" id="ARBA00007025"/>
    </source>
</evidence>
<feature type="domain" description="Helicase ATP-binding" evidence="2">
    <location>
        <begin position="2"/>
        <end position="170"/>
    </location>
</feature>
<comment type="similarity">
    <text evidence="1">Belongs to the SNF2/RAD54 helicase family.</text>
</comment>
<dbReference type="PROSITE" id="PS51192">
    <property type="entry name" value="HELICASE_ATP_BIND_1"/>
    <property type="match status" value="1"/>
</dbReference>
<dbReference type="GeneID" id="104957353"/>
<dbReference type="RefSeq" id="XP_010783276.1">
    <property type="nucleotide sequence ID" value="XM_010784974.1"/>
</dbReference>
<dbReference type="AlphaFoldDB" id="A0A6I9PB31"/>
<accession>A0A6I9PB31</accession>
<dbReference type="SUPFAM" id="SSF52540">
    <property type="entry name" value="P-loop containing nucleoside triphosphate hydrolases"/>
    <property type="match status" value="1"/>
</dbReference>
<protein>
    <submittedName>
        <fullName evidence="4">SWI/SNF-related matrix-associated actin-dependent regulator of chromatin subfamily A containing DEAD/H box 1A-like</fullName>
    </submittedName>
</protein>
<organism evidence="3 4">
    <name type="scientific">Notothenia coriiceps</name>
    <name type="common">black rockcod</name>
    <dbReference type="NCBI Taxonomy" id="8208"/>
    <lineage>
        <taxon>Eukaryota</taxon>
        <taxon>Metazoa</taxon>
        <taxon>Chordata</taxon>
        <taxon>Craniata</taxon>
        <taxon>Vertebrata</taxon>
        <taxon>Euteleostomi</taxon>
        <taxon>Actinopterygii</taxon>
        <taxon>Neopterygii</taxon>
        <taxon>Teleostei</taxon>
        <taxon>Neoteleostei</taxon>
        <taxon>Acanthomorphata</taxon>
        <taxon>Eupercaria</taxon>
        <taxon>Perciformes</taxon>
        <taxon>Notothenioidei</taxon>
        <taxon>Nototheniidae</taxon>
        <taxon>Notothenia</taxon>
    </lineage>
</organism>
<dbReference type="PANTHER" id="PTHR10799">
    <property type="entry name" value="SNF2/RAD54 HELICASE FAMILY"/>
    <property type="match status" value="1"/>
</dbReference>
<proteinExistence type="inferred from homology"/>
<dbReference type="Proteomes" id="UP000504611">
    <property type="component" value="Unplaced"/>
</dbReference>